<keyword evidence="3" id="KW-0812">Transmembrane</keyword>
<dbReference type="Proteomes" id="UP000813463">
    <property type="component" value="Chromosome 6"/>
</dbReference>
<evidence type="ECO:0000256" key="1">
    <source>
        <dbReference type="SAM" id="Coils"/>
    </source>
</evidence>
<protein>
    <recommendedName>
        <fullName evidence="6">Homer protein</fullName>
    </recommendedName>
</protein>
<evidence type="ECO:0000313" key="4">
    <source>
        <dbReference type="Proteomes" id="UP000813463"/>
    </source>
</evidence>
<accession>A0A9R0IWZ4</accession>
<dbReference type="RefSeq" id="XP_021857091.1">
    <property type="nucleotide sequence ID" value="XM_022001399.2"/>
</dbReference>
<reference evidence="4" key="1">
    <citation type="journal article" date="2021" name="Nat. Commun.">
        <title>Genomic analyses provide insights into spinach domestication and the genetic basis of agronomic traits.</title>
        <authorList>
            <person name="Cai X."/>
            <person name="Sun X."/>
            <person name="Xu C."/>
            <person name="Sun H."/>
            <person name="Wang X."/>
            <person name="Ge C."/>
            <person name="Zhang Z."/>
            <person name="Wang Q."/>
            <person name="Fei Z."/>
            <person name="Jiao C."/>
            <person name="Wang Q."/>
        </authorList>
    </citation>
    <scope>NUCLEOTIDE SEQUENCE [LARGE SCALE GENOMIC DNA]</scope>
    <source>
        <strain evidence="4">cv. Varoflay</strain>
    </source>
</reference>
<evidence type="ECO:0000256" key="3">
    <source>
        <dbReference type="SAM" id="Phobius"/>
    </source>
</evidence>
<feature type="compositionally biased region" description="Gly residues" evidence="2">
    <location>
        <begin position="63"/>
        <end position="72"/>
    </location>
</feature>
<dbReference type="PANTHER" id="PTHR36383">
    <property type="entry name" value="OS09G0529350 PROTEIN"/>
    <property type="match status" value="1"/>
</dbReference>
<dbReference type="OrthoDB" id="198474at2759"/>
<keyword evidence="3" id="KW-0472">Membrane</keyword>
<feature type="transmembrane region" description="Helical" evidence="3">
    <location>
        <begin position="215"/>
        <end position="237"/>
    </location>
</feature>
<organism evidence="4 5">
    <name type="scientific">Spinacia oleracea</name>
    <name type="common">Spinach</name>
    <dbReference type="NCBI Taxonomy" id="3562"/>
    <lineage>
        <taxon>Eukaryota</taxon>
        <taxon>Viridiplantae</taxon>
        <taxon>Streptophyta</taxon>
        <taxon>Embryophyta</taxon>
        <taxon>Tracheophyta</taxon>
        <taxon>Spermatophyta</taxon>
        <taxon>Magnoliopsida</taxon>
        <taxon>eudicotyledons</taxon>
        <taxon>Gunneridae</taxon>
        <taxon>Pentapetalae</taxon>
        <taxon>Caryophyllales</taxon>
        <taxon>Chenopodiaceae</taxon>
        <taxon>Chenopodioideae</taxon>
        <taxon>Anserineae</taxon>
        <taxon>Spinacia</taxon>
    </lineage>
</organism>
<dbReference type="AlphaFoldDB" id="A0A9R0IWZ4"/>
<evidence type="ECO:0008006" key="6">
    <source>
        <dbReference type="Google" id="ProtNLM"/>
    </source>
</evidence>
<keyword evidence="1" id="KW-0175">Coiled coil</keyword>
<feature type="coiled-coil region" evidence="1">
    <location>
        <begin position="97"/>
        <end position="165"/>
    </location>
</feature>
<name>A0A9R0IWZ4_SPIOL</name>
<keyword evidence="3" id="KW-1133">Transmembrane helix</keyword>
<feature type="region of interest" description="Disordered" evidence="2">
    <location>
        <begin position="55"/>
        <end position="77"/>
    </location>
</feature>
<dbReference type="GeneID" id="110796334"/>
<proteinExistence type="predicted"/>
<feature type="transmembrane region" description="Helical" evidence="3">
    <location>
        <begin position="249"/>
        <end position="266"/>
    </location>
</feature>
<evidence type="ECO:0000313" key="5">
    <source>
        <dbReference type="RefSeq" id="XP_021857091.1"/>
    </source>
</evidence>
<gene>
    <name evidence="5" type="primary">LOC110796334</name>
</gene>
<dbReference type="PANTHER" id="PTHR36383:SF1">
    <property type="entry name" value="PROTEIN, PUTATIVE-RELATED"/>
    <property type="match status" value="1"/>
</dbReference>
<dbReference type="KEGG" id="soe:110796334"/>
<feature type="transmembrane region" description="Helical" evidence="3">
    <location>
        <begin position="286"/>
        <end position="305"/>
    </location>
</feature>
<sequence>MSLPGALDPNLTLSLLPKTSFHYSRRIITTTQSSIRLKYGGGSQSKPKITVVKCSTTSENQQTGGGDSGNGSNGSLKNVLSNIVDERVEQLLGKEENKEMLDKLNKASERVLLARKELADIERQELEAQQMRKYIDELETRASEIAECQKEVSEARAMVEEAERSLSMSGGDNKGEITRDAERWESVKAGSVCALVGTLASVPIYLSKVTTSPELLLQLGVTFASCALFGVTFRYAVRRDVDDTHLKSGASAAFAVVKGLATLSGGAPLEFSSASFLSHAVDGGLFVIQDLFIFTFAAVSLDFCFKTRFVSPFPLKKDEI</sequence>
<evidence type="ECO:0000256" key="2">
    <source>
        <dbReference type="SAM" id="MobiDB-lite"/>
    </source>
</evidence>
<reference evidence="5" key="2">
    <citation type="submission" date="2025-08" db="UniProtKB">
        <authorList>
            <consortium name="RefSeq"/>
        </authorList>
    </citation>
    <scope>IDENTIFICATION</scope>
    <source>
        <tissue evidence="5">Leaf</tissue>
    </source>
</reference>
<keyword evidence="4" id="KW-1185">Reference proteome</keyword>